<dbReference type="GO" id="GO:0004596">
    <property type="term" value="F:protein-N-terminal amino-acid acetyltransferase activity"/>
    <property type="evidence" value="ECO:0007669"/>
    <property type="project" value="TreeGrafter"/>
</dbReference>
<dbReference type="RefSeq" id="XP_013238072.1">
    <property type="nucleotide sequence ID" value="XM_013382618.1"/>
</dbReference>
<dbReference type="InterPro" id="IPR051646">
    <property type="entry name" value="NatB_acetyltransferase_subunit"/>
</dbReference>
<dbReference type="HOGENOM" id="CLU_013985_7_1_1"/>
<dbReference type="InterPro" id="IPR016181">
    <property type="entry name" value="Acyl_CoA_acyltransferase"/>
</dbReference>
<gene>
    <name evidence="4" type="ORF">DI09_2p220</name>
</gene>
<sequence>MASIYRPFKATDLFRISNINLDSFTENYQVEMYLYYLARWPELNILIESPSGIPMGYVMGNVDGEGDQFHGHVTALTVSPLFRRLGVAERLMQLLEEVSDRKNAYFVDLFVRPSNVLAVSMYKKRDYVVYRTILDYYSGGPTKGPENAYGGHFRNSYRSRYAQISVPRSPKAFHGTGFEKPHPQQ</sequence>
<evidence type="ECO:0000313" key="5">
    <source>
        <dbReference type="Proteomes" id="UP000029725"/>
    </source>
</evidence>
<dbReference type="CDD" id="cd04301">
    <property type="entry name" value="NAT_SF"/>
    <property type="match status" value="1"/>
</dbReference>
<keyword evidence="1" id="KW-0808">Transferase</keyword>
<dbReference type="OrthoDB" id="10264728at2759"/>
<dbReference type="PANTHER" id="PTHR45910:SF1">
    <property type="entry name" value="N-ALPHA-ACETYLTRANSFERASE 20"/>
    <property type="match status" value="1"/>
</dbReference>
<dbReference type="AlphaFoldDB" id="A0A098VRP2"/>
<keyword evidence="2" id="KW-0012">Acyltransferase</keyword>
<evidence type="ECO:0000256" key="1">
    <source>
        <dbReference type="ARBA" id="ARBA00022679"/>
    </source>
</evidence>
<feature type="domain" description="N-acetyltransferase" evidence="3">
    <location>
        <begin position="3"/>
        <end position="167"/>
    </location>
</feature>
<comment type="caution">
    <text evidence="4">The sequence shown here is derived from an EMBL/GenBank/DDBJ whole genome shotgun (WGS) entry which is preliminary data.</text>
</comment>
<dbReference type="Proteomes" id="UP000029725">
    <property type="component" value="Unassembled WGS sequence"/>
</dbReference>
<organism evidence="4 5">
    <name type="scientific">Mitosporidium daphniae</name>
    <dbReference type="NCBI Taxonomy" id="1485682"/>
    <lineage>
        <taxon>Eukaryota</taxon>
        <taxon>Fungi</taxon>
        <taxon>Fungi incertae sedis</taxon>
        <taxon>Microsporidia</taxon>
        <taxon>Mitosporidium</taxon>
    </lineage>
</organism>
<dbReference type="Pfam" id="PF00583">
    <property type="entry name" value="Acetyltransf_1"/>
    <property type="match status" value="1"/>
</dbReference>
<name>A0A098VRP2_9MICR</name>
<dbReference type="VEuPathDB" id="MicrosporidiaDB:DI09_2p220"/>
<evidence type="ECO:0000259" key="3">
    <source>
        <dbReference type="PROSITE" id="PS51186"/>
    </source>
</evidence>
<dbReference type="GO" id="GO:0031416">
    <property type="term" value="C:NatB complex"/>
    <property type="evidence" value="ECO:0007669"/>
    <property type="project" value="TreeGrafter"/>
</dbReference>
<dbReference type="EMBL" id="JMKJ01000222">
    <property type="protein sequence ID" value="KGG51645.1"/>
    <property type="molecule type" value="Genomic_DNA"/>
</dbReference>
<dbReference type="GeneID" id="25259449"/>
<dbReference type="Gene3D" id="3.40.630.30">
    <property type="match status" value="1"/>
</dbReference>
<dbReference type="PANTHER" id="PTHR45910">
    <property type="entry name" value="N-ALPHA-ACETYLTRANSFERASE 20"/>
    <property type="match status" value="1"/>
</dbReference>
<keyword evidence="5" id="KW-1185">Reference proteome</keyword>
<dbReference type="PROSITE" id="PS51186">
    <property type="entry name" value="GNAT"/>
    <property type="match status" value="1"/>
</dbReference>
<proteinExistence type="predicted"/>
<dbReference type="InterPro" id="IPR000182">
    <property type="entry name" value="GNAT_dom"/>
</dbReference>
<evidence type="ECO:0000313" key="4">
    <source>
        <dbReference type="EMBL" id="KGG51645.1"/>
    </source>
</evidence>
<protein>
    <recommendedName>
        <fullName evidence="3">N-acetyltransferase domain-containing protein</fullName>
    </recommendedName>
</protein>
<reference evidence="4 5" key="1">
    <citation type="submission" date="2014-04" db="EMBL/GenBank/DDBJ databases">
        <title>A new species of microsporidia sheds light on the evolution of extreme parasitism.</title>
        <authorList>
            <person name="Haag K.L."/>
            <person name="James T.Y."/>
            <person name="Larsson R."/>
            <person name="Schaer T.M."/>
            <person name="Refardt D."/>
            <person name="Pombert J.-F."/>
            <person name="Ebert D."/>
        </authorList>
    </citation>
    <scope>NUCLEOTIDE SEQUENCE [LARGE SCALE GENOMIC DNA]</scope>
    <source>
        <strain evidence="4 5">UGP3</strain>
        <tissue evidence="4">Spores</tissue>
    </source>
</reference>
<dbReference type="SUPFAM" id="SSF55729">
    <property type="entry name" value="Acyl-CoA N-acyltransferases (Nat)"/>
    <property type="match status" value="1"/>
</dbReference>
<evidence type="ECO:0000256" key="2">
    <source>
        <dbReference type="ARBA" id="ARBA00023315"/>
    </source>
</evidence>
<accession>A0A098VRP2</accession>